<evidence type="ECO:0000256" key="1">
    <source>
        <dbReference type="SAM" id="MobiDB-lite"/>
    </source>
</evidence>
<feature type="region of interest" description="Disordered" evidence="1">
    <location>
        <begin position="114"/>
        <end position="240"/>
    </location>
</feature>
<dbReference type="AlphaFoldDB" id="A0A8C0DWR9"/>
<dbReference type="Ensembl" id="ENSBMST00010030547.1">
    <property type="protein sequence ID" value="ENSBMSP00010027760.1"/>
    <property type="gene ID" value="ENSBMSG00010020140.1"/>
</dbReference>
<dbReference type="GeneTree" id="ENSGT00570000079722"/>
<protein>
    <recommendedName>
        <fullName evidence="3">Cyclic nucleotide-gated cation channel beta-1</fullName>
    </recommendedName>
</protein>
<feature type="compositionally biased region" description="Low complexity" evidence="1">
    <location>
        <begin position="196"/>
        <end position="207"/>
    </location>
</feature>
<accession>A0A8C0DWR9</accession>
<feature type="region of interest" description="Disordered" evidence="1">
    <location>
        <begin position="1"/>
        <end position="84"/>
    </location>
</feature>
<name>A0A8C0DWR9_BALMU</name>
<feature type="compositionally biased region" description="Acidic residues" evidence="1">
    <location>
        <begin position="24"/>
        <end position="52"/>
    </location>
</feature>
<reference evidence="2" key="1">
    <citation type="submission" date="2023-09" db="UniProtKB">
        <authorList>
            <consortium name="Ensembl"/>
        </authorList>
    </citation>
    <scope>IDENTIFICATION</scope>
</reference>
<evidence type="ECO:0008006" key="3">
    <source>
        <dbReference type="Google" id="ProtNLM"/>
    </source>
</evidence>
<evidence type="ECO:0000313" key="2">
    <source>
        <dbReference type="Ensembl" id="ENSBMSP00010027760.1"/>
    </source>
</evidence>
<feature type="compositionally biased region" description="Polar residues" evidence="1">
    <location>
        <begin position="70"/>
        <end position="84"/>
    </location>
</feature>
<organism evidence="2">
    <name type="scientific">Balaenoptera musculus</name>
    <name type="common">Blue whale</name>
    <dbReference type="NCBI Taxonomy" id="9771"/>
    <lineage>
        <taxon>Eukaryota</taxon>
        <taxon>Metazoa</taxon>
        <taxon>Chordata</taxon>
        <taxon>Craniata</taxon>
        <taxon>Vertebrata</taxon>
        <taxon>Euteleostomi</taxon>
        <taxon>Mammalia</taxon>
        <taxon>Eutheria</taxon>
        <taxon>Laurasiatheria</taxon>
        <taxon>Artiodactyla</taxon>
        <taxon>Whippomorpha</taxon>
        <taxon>Cetacea</taxon>
        <taxon>Mysticeti</taxon>
        <taxon>Balaenopteridae</taxon>
        <taxon>Balaenoptera</taxon>
    </lineage>
</organism>
<sequence>MLGWVQRVLPQPPGTPVKTKREEEEGAEPEPELEPEPETAPEETELEEESLPPEEACVGKEVAEADPGPQETQEAAPSPPTSLQAQVAVVPEANSPSSQVLTWLRKGVEKVVPQPVHSGMEGPAQILGHRSTGGSADGHSEAPRAQDNGPRPWLLRWLEQNLEKMLPQPPKTSEGWRDEPADAALGPEPPGPPLEMEPVPQAQESPSLPAPAPPKPEEEPTPEPQSGIQASSLPPPQDSARLMAWLLHRLEMALPQPVIRGKAGEQEPDAPVTCDVQSRVAAAGGL</sequence>
<proteinExistence type="predicted"/>
<dbReference type="OMA" id="GWVHKVL"/>